<dbReference type="EMBL" id="JABSTQ010010102">
    <property type="protein sequence ID" value="KAG0423427.1"/>
    <property type="molecule type" value="Genomic_DNA"/>
</dbReference>
<gene>
    <name evidence="1" type="ORF">HPB47_000786</name>
</gene>
<sequence>MNEAKSLSRVGSLGDVEDVLSYAGFLTVQPDMGSNMFFWFFPAKENPESAPVILWLQGGPGSSCMVGIFSEHGPFVVADGGIPKLREFTWTSRFSMLYVDSPVGTGFSFTGDRGYARNQMDVGRDMLEALQQFFTLFHELAGNDFYLIGESYAEPHPPPERQLSWAAFQSGAAPARLWLRARSDTGNQPLFLTPFIEDGRLEEAKTLSRVGSLGDVEDVASYAGFLTESPETAPVILWLQGGPGSSSMLGLFTESGPFVITDTGIPKLRESTWTRSFSVLYVDNPVGAGFSFTGKEQGFARNETDVGRNLLEALQQFFTLFHELADNEFYVAGESYAGKYVPAVAYAIHTAVQPRVQINLKGIAIGNGVVELESMLDYADYLYQLGLVDHNQAEIVRQWCDKARHYIEHKRYADAAKIFDHVILCGGNTTCYIKQVTGFNNIFNYLRAKWSKELGYYVEFLQTPKVRDAIHVGNISFSSRSLIVRAHLYEDIAKSVKPWLATLMEEYKVLIYNGQLDLIVPYPLTVNMVSTIKWSGAEAFRNAQRKIWLSPNRQDVSGYVRQAGNFTEVLVRNAGHLVVHDQPDVTLDMITKFIRGQPFAPR</sequence>
<keyword evidence="2" id="KW-1185">Reference proteome</keyword>
<organism evidence="1 2">
    <name type="scientific">Ixodes persulcatus</name>
    <name type="common">Taiga tick</name>
    <dbReference type="NCBI Taxonomy" id="34615"/>
    <lineage>
        <taxon>Eukaryota</taxon>
        <taxon>Metazoa</taxon>
        <taxon>Ecdysozoa</taxon>
        <taxon>Arthropoda</taxon>
        <taxon>Chelicerata</taxon>
        <taxon>Arachnida</taxon>
        <taxon>Acari</taxon>
        <taxon>Parasitiformes</taxon>
        <taxon>Ixodida</taxon>
        <taxon>Ixodoidea</taxon>
        <taxon>Ixodidae</taxon>
        <taxon>Ixodinae</taxon>
        <taxon>Ixodes</taxon>
    </lineage>
</organism>
<reference evidence="1 2" key="1">
    <citation type="journal article" date="2020" name="Cell">
        <title>Large-Scale Comparative Analyses of Tick Genomes Elucidate Their Genetic Diversity and Vector Capacities.</title>
        <authorList>
            <consortium name="Tick Genome and Microbiome Consortium (TIGMIC)"/>
            <person name="Jia N."/>
            <person name="Wang J."/>
            <person name="Shi W."/>
            <person name="Du L."/>
            <person name="Sun Y."/>
            <person name="Zhan W."/>
            <person name="Jiang J.F."/>
            <person name="Wang Q."/>
            <person name="Zhang B."/>
            <person name="Ji P."/>
            <person name="Bell-Sakyi L."/>
            <person name="Cui X.M."/>
            <person name="Yuan T.T."/>
            <person name="Jiang B.G."/>
            <person name="Yang W.F."/>
            <person name="Lam T.T."/>
            <person name="Chang Q.C."/>
            <person name="Ding S.J."/>
            <person name="Wang X.J."/>
            <person name="Zhu J.G."/>
            <person name="Ruan X.D."/>
            <person name="Zhao L."/>
            <person name="Wei J.T."/>
            <person name="Ye R.Z."/>
            <person name="Que T.C."/>
            <person name="Du C.H."/>
            <person name="Zhou Y.H."/>
            <person name="Cheng J.X."/>
            <person name="Dai P.F."/>
            <person name="Guo W.B."/>
            <person name="Han X.H."/>
            <person name="Huang E.J."/>
            <person name="Li L.F."/>
            <person name="Wei W."/>
            <person name="Gao Y.C."/>
            <person name="Liu J.Z."/>
            <person name="Shao H.Z."/>
            <person name="Wang X."/>
            <person name="Wang C.C."/>
            <person name="Yang T.C."/>
            <person name="Huo Q.B."/>
            <person name="Li W."/>
            <person name="Chen H.Y."/>
            <person name="Chen S.E."/>
            <person name="Zhou L.G."/>
            <person name="Ni X.B."/>
            <person name="Tian J.H."/>
            <person name="Sheng Y."/>
            <person name="Liu T."/>
            <person name="Pan Y.S."/>
            <person name="Xia L.Y."/>
            <person name="Li J."/>
            <person name="Zhao F."/>
            <person name="Cao W.C."/>
        </authorList>
    </citation>
    <scope>NUCLEOTIDE SEQUENCE [LARGE SCALE GENOMIC DNA]</scope>
    <source>
        <strain evidence="1">Iper-2018</strain>
    </source>
</reference>
<dbReference type="Proteomes" id="UP000805193">
    <property type="component" value="Unassembled WGS sequence"/>
</dbReference>
<proteinExistence type="predicted"/>
<protein>
    <submittedName>
        <fullName evidence="1">Uncharacterized protein</fullName>
    </submittedName>
</protein>
<evidence type="ECO:0000313" key="2">
    <source>
        <dbReference type="Proteomes" id="UP000805193"/>
    </source>
</evidence>
<accession>A0AC60PRI4</accession>
<comment type="caution">
    <text evidence="1">The sequence shown here is derived from an EMBL/GenBank/DDBJ whole genome shotgun (WGS) entry which is preliminary data.</text>
</comment>
<name>A0AC60PRI4_IXOPE</name>
<evidence type="ECO:0000313" key="1">
    <source>
        <dbReference type="EMBL" id="KAG0423427.1"/>
    </source>
</evidence>